<dbReference type="SMART" id="SM00535">
    <property type="entry name" value="RIBOc"/>
    <property type="match status" value="1"/>
</dbReference>
<evidence type="ECO:0000256" key="8">
    <source>
        <dbReference type="ARBA" id="ARBA00022694"/>
    </source>
</evidence>
<dbReference type="GO" id="GO:0008033">
    <property type="term" value="P:tRNA processing"/>
    <property type="evidence" value="ECO:0007669"/>
    <property type="project" value="UniProtKB-KW"/>
</dbReference>
<keyword evidence="14 15" id="KW-0694">RNA-binding</keyword>
<evidence type="ECO:0000256" key="14">
    <source>
        <dbReference type="ARBA" id="ARBA00022884"/>
    </source>
</evidence>
<comment type="subcellular location">
    <subcellularLocation>
        <location evidence="2 15">Cytoplasm</location>
    </subcellularLocation>
</comment>
<evidence type="ECO:0000256" key="11">
    <source>
        <dbReference type="ARBA" id="ARBA00022759"/>
    </source>
</evidence>
<feature type="active site" evidence="15">
    <location>
        <position position="145"/>
    </location>
</feature>
<evidence type="ECO:0000256" key="6">
    <source>
        <dbReference type="ARBA" id="ARBA00022552"/>
    </source>
</evidence>
<dbReference type="InterPro" id="IPR011907">
    <property type="entry name" value="RNase_III"/>
</dbReference>
<dbReference type="InterPro" id="IPR014720">
    <property type="entry name" value="dsRBD_dom"/>
</dbReference>
<gene>
    <name evidence="15" type="primary">rnc</name>
    <name evidence="19" type="ORF">EDC65_5093</name>
</gene>
<dbReference type="Pfam" id="PF00035">
    <property type="entry name" value="dsrm"/>
    <property type="match status" value="1"/>
</dbReference>
<dbReference type="GO" id="GO:0046872">
    <property type="term" value="F:metal ion binding"/>
    <property type="evidence" value="ECO:0007669"/>
    <property type="project" value="UniProtKB-KW"/>
</dbReference>
<keyword evidence="7 15" id="KW-0507">mRNA processing</keyword>
<dbReference type="Pfam" id="PF14622">
    <property type="entry name" value="Ribonucleas_3_3"/>
    <property type="match status" value="1"/>
</dbReference>
<dbReference type="GO" id="GO:0006364">
    <property type="term" value="P:rRNA processing"/>
    <property type="evidence" value="ECO:0007669"/>
    <property type="project" value="UniProtKB-UniRule"/>
</dbReference>
<dbReference type="PANTHER" id="PTHR11207:SF0">
    <property type="entry name" value="RIBONUCLEASE 3"/>
    <property type="match status" value="1"/>
</dbReference>
<evidence type="ECO:0000313" key="19">
    <source>
        <dbReference type="EMBL" id="ROP81237.1"/>
    </source>
</evidence>
<evidence type="ECO:0000256" key="7">
    <source>
        <dbReference type="ARBA" id="ARBA00022664"/>
    </source>
</evidence>
<comment type="subunit">
    <text evidence="4 15">Homodimer.</text>
</comment>
<reference evidence="19 20" key="1">
    <citation type="submission" date="2018-11" db="EMBL/GenBank/DDBJ databases">
        <title>Genomic Encyclopedia of Type Strains, Phase IV (KMG-IV): sequencing the most valuable type-strain genomes for metagenomic binning, comparative biology and taxonomic classification.</title>
        <authorList>
            <person name="Goeker M."/>
        </authorList>
    </citation>
    <scope>NUCLEOTIDE SEQUENCE [LARGE SCALE GENOMIC DNA]</scope>
    <source>
        <strain evidence="19 20">DSM 5900</strain>
    </source>
</reference>
<dbReference type="PROSITE" id="PS50142">
    <property type="entry name" value="RNASE_3_2"/>
    <property type="match status" value="1"/>
</dbReference>
<comment type="caution">
    <text evidence="19">The sequence shown here is derived from an EMBL/GenBank/DDBJ whole genome shotgun (WGS) entry which is preliminary data.</text>
</comment>
<dbReference type="EMBL" id="RJKX01000018">
    <property type="protein sequence ID" value="ROP81237.1"/>
    <property type="molecule type" value="Genomic_DNA"/>
</dbReference>
<evidence type="ECO:0000256" key="13">
    <source>
        <dbReference type="ARBA" id="ARBA00022842"/>
    </source>
</evidence>
<name>A0A3N1KPG3_9PROT</name>
<evidence type="ECO:0000256" key="4">
    <source>
        <dbReference type="ARBA" id="ARBA00011738"/>
    </source>
</evidence>
<evidence type="ECO:0000259" key="18">
    <source>
        <dbReference type="PROSITE" id="PS50142"/>
    </source>
</evidence>
<dbReference type="PANTHER" id="PTHR11207">
    <property type="entry name" value="RIBONUCLEASE III"/>
    <property type="match status" value="1"/>
</dbReference>
<dbReference type="CDD" id="cd00593">
    <property type="entry name" value="RIBOc"/>
    <property type="match status" value="1"/>
</dbReference>
<dbReference type="FunFam" id="3.30.160.20:FF:000003">
    <property type="entry name" value="Ribonuclease 3"/>
    <property type="match status" value="1"/>
</dbReference>
<dbReference type="InterPro" id="IPR000999">
    <property type="entry name" value="RNase_III_dom"/>
</dbReference>
<evidence type="ECO:0000256" key="2">
    <source>
        <dbReference type="ARBA" id="ARBA00004496"/>
    </source>
</evidence>
<dbReference type="OrthoDB" id="9805026at2"/>
<evidence type="ECO:0000256" key="9">
    <source>
        <dbReference type="ARBA" id="ARBA00022722"/>
    </source>
</evidence>
<comment type="cofactor">
    <cofactor evidence="15">
        <name>Mg(2+)</name>
        <dbReference type="ChEBI" id="CHEBI:18420"/>
    </cofactor>
</comment>
<dbReference type="GO" id="GO:0019843">
    <property type="term" value="F:rRNA binding"/>
    <property type="evidence" value="ECO:0007669"/>
    <property type="project" value="UniProtKB-KW"/>
</dbReference>
<dbReference type="SUPFAM" id="SSF54768">
    <property type="entry name" value="dsRNA-binding domain-like"/>
    <property type="match status" value="1"/>
</dbReference>
<feature type="binding site" evidence="15">
    <location>
        <position position="69"/>
    </location>
    <ligand>
        <name>Mg(2+)</name>
        <dbReference type="ChEBI" id="CHEBI:18420"/>
    </ligand>
</feature>
<dbReference type="Proteomes" id="UP000278222">
    <property type="component" value="Unassembled WGS sequence"/>
</dbReference>
<dbReference type="FunFam" id="1.10.1520.10:FF:000001">
    <property type="entry name" value="Ribonuclease 3"/>
    <property type="match status" value="1"/>
</dbReference>
<dbReference type="GO" id="GO:0010468">
    <property type="term" value="P:regulation of gene expression"/>
    <property type="evidence" value="ECO:0007669"/>
    <property type="project" value="TreeGrafter"/>
</dbReference>
<evidence type="ECO:0000313" key="20">
    <source>
        <dbReference type="Proteomes" id="UP000278222"/>
    </source>
</evidence>
<accession>A0A3N1KPG3</accession>
<evidence type="ECO:0000256" key="16">
    <source>
        <dbReference type="SAM" id="MobiDB-lite"/>
    </source>
</evidence>
<dbReference type="GO" id="GO:0042802">
    <property type="term" value="F:identical protein binding"/>
    <property type="evidence" value="ECO:0007669"/>
    <property type="project" value="UniProtKB-ARBA"/>
</dbReference>
<keyword evidence="13 15" id="KW-0460">Magnesium</keyword>
<keyword evidence="15" id="KW-0699">rRNA-binding</keyword>
<keyword evidence="8 15" id="KW-0819">tRNA processing</keyword>
<sequence length="253" mass="26470">MARAARPAAAGGPSAGAPPGIEVAPGDGDPELLADILGHRFRDRRLLRDALRHPSLIAAPGASGYERLEFLGDRVLGLVVAELLLRRFPSEPEGHLARRLAAHVRRDALAEVAREIGLGRFIMLSRGEEVGGGRAKAGTLADCMEAVIGALYLDGGLEVAARFIHARWGAGVGQRQPPNDPKTALQEWAQGRGLPLPRYETVAADGPDHAPAFTVSVTIEGHPGASAVGTSKRVAERAAAEALLTILKGQPAA</sequence>
<dbReference type="Gene3D" id="3.30.160.20">
    <property type="match status" value="1"/>
</dbReference>
<feature type="compositionally biased region" description="Low complexity" evidence="16">
    <location>
        <begin position="1"/>
        <end position="20"/>
    </location>
</feature>
<dbReference type="GO" id="GO:0004525">
    <property type="term" value="F:ribonuclease III activity"/>
    <property type="evidence" value="ECO:0007669"/>
    <property type="project" value="UniProtKB-UniRule"/>
</dbReference>
<keyword evidence="9 15" id="KW-0540">Nuclease</keyword>
<evidence type="ECO:0000256" key="5">
    <source>
        <dbReference type="ARBA" id="ARBA00022490"/>
    </source>
</evidence>
<keyword evidence="6 15" id="KW-0698">rRNA processing</keyword>
<dbReference type="PROSITE" id="PS50137">
    <property type="entry name" value="DS_RBD"/>
    <property type="match status" value="1"/>
</dbReference>
<evidence type="ECO:0000256" key="10">
    <source>
        <dbReference type="ARBA" id="ARBA00022723"/>
    </source>
</evidence>
<feature type="binding site" evidence="15">
    <location>
        <position position="142"/>
    </location>
    <ligand>
        <name>Mg(2+)</name>
        <dbReference type="ChEBI" id="CHEBI:18420"/>
    </ligand>
</feature>
<dbReference type="GO" id="GO:0003725">
    <property type="term" value="F:double-stranded RNA binding"/>
    <property type="evidence" value="ECO:0007669"/>
    <property type="project" value="TreeGrafter"/>
</dbReference>
<evidence type="ECO:0000256" key="15">
    <source>
        <dbReference type="HAMAP-Rule" id="MF_00104"/>
    </source>
</evidence>
<dbReference type="RefSeq" id="WP_123694959.1">
    <property type="nucleotide sequence ID" value="NZ_AP019700.1"/>
</dbReference>
<dbReference type="HAMAP" id="MF_00104">
    <property type="entry name" value="RNase_III"/>
    <property type="match status" value="1"/>
</dbReference>
<dbReference type="AlphaFoldDB" id="A0A3N1KPG3"/>
<comment type="function">
    <text evidence="15">Digests double-stranded RNA. Involved in the processing of primary rRNA transcript to yield the immediate precursors to the large and small rRNAs (23S and 16S). Processes some mRNAs, and tRNAs when they are encoded in the rRNA operon. Processes pre-crRNA and tracrRNA of type II CRISPR loci if present in the organism.</text>
</comment>
<organism evidence="19 20">
    <name type="scientific">Stella humosa</name>
    <dbReference type="NCBI Taxonomy" id="94"/>
    <lineage>
        <taxon>Bacteria</taxon>
        <taxon>Pseudomonadati</taxon>
        <taxon>Pseudomonadota</taxon>
        <taxon>Alphaproteobacteria</taxon>
        <taxon>Rhodospirillales</taxon>
        <taxon>Stellaceae</taxon>
        <taxon>Stella</taxon>
    </lineage>
</organism>
<protein>
    <recommendedName>
        <fullName evidence="15">Ribonuclease 3</fullName>
        <ecNumber evidence="15">3.1.26.3</ecNumber>
    </recommendedName>
    <alternativeName>
        <fullName evidence="15">Ribonuclease III</fullName>
        <shortName evidence="15">RNase III</shortName>
    </alternativeName>
</protein>
<dbReference type="NCBIfam" id="TIGR02191">
    <property type="entry name" value="RNaseIII"/>
    <property type="match status" value="1"/>
</dbReference>
<proteinExistence type="inferred from homology"/>
<feature type="domain" description="DRBM" evidence="17">
    <location>
        <begin position="180"/>
        <end position="249"/>
    </location>
</feature>
<feature type="binding site" evidence="15">
    <location>
        <position position="145"/>
    </location>
    <ligand>
        <name>Mg(2+)</name>
        <dbReference type="ChEBI" id="CHEBI:18420"/>
    </ligand>
</feature>
<dbReference type="GO" id="GO:0006397">
    <property type="term" value="P:mRNA processing"/>
    <property type="evidence" value="ECO:0007669"/>
    <property type="project" value="UniProtKB-UniRule"/>
</dbReference>
<evidence type="ECO:0000256" key="1">
    <source>
        <dbReference type="ARBA" id="ARBA00000109"/>
    </source>
</evidence>
<dbReference type="EC" id="3.1.26.3" evidence="15"/>
<evidence type="ECO:0000259" key="17">
    <source>
        <dbReference type="PROSITE" id="PS50137"/>
    </source>
</evidence>
<feature type="region of interest" description="Disordered" evidence="16">
    <location>
        <begin position="1"/>
        <end position="24"/>
    </location>
</feature>
<comment type="similarity">
    <text evidence="3">Belongs to the ribonuclease III family.</text>
</comment>
<keyword evidence="5 15" id="KW-0963">Cytoplasm</keyword>
<dbReference type="SMART" id="SM00358">
    <property type="entry name" value="DSRM"/>
    <property type="match status" value="1"/>
</dbReference>
<keyword evidence="10 15" id="KW-0479">Metal-binding</keyword>
<feature type="active site" evidence="15">
    <location>
        <position position="73"/>
    </location>
</feature>
<keyword evidence="12 15" id="KW-0378">Hydrolase</keyword>
<feature type="domain" description="RNase III" evidence="18">
    <location>
        <begin position="30"/>
        <end position="156"/>
    </location>
</feature>
<dbReference type="PROSITE" id="PS00517">
    <property type="entry name" value="RNASE_3_1"/>
    <property type="match status" value="1"/>
</dbReference>
<evidence type="ECO:0000256" key="12">
    <source>
        <dbReference type="ARBA" id="ARBA00022801"/>
    </source>
</evidence>
<dbReference type="Gene3D" id="1.10.1520.10">
    <property type="entry name" value="Ribonuclease III domain"/>
    <property type="match status" value="1"/>
</dbReference>
<dbReference type="CDD" id="cd10845">
    <property type="entry name" value="DSRM_RNAse_III_family"/>
    <property type="match status" value="1"/>
</dbReference>
<comment type="catalytic activity">
    <reaction evidence="1 15">
        <text>Endonucleolytic cleavage to 5'-phosphomonoester.</text>
        <dbReference type="EC" id="3.1.26.3"/>
    </reaction>
</comment>
<dbReference type="InterPro" id="IPR036389">
    <property type="entry name" value="RNase_III_sf"/>
</dbReference>
<keyword evidence="11 15" id="KW-0255">Endonuclease</keyword>
<evidence type="ECO:0000256" key="3">
    <source>
        <dbReference type="ARBA" id="ARBA00010183"/>
    </source>
</evidence>
<dbReference type="GO" id="GO:0005737">
    <property type="term" value="C:cytoplasm"/>
    <property type="evidence" value="ECO:0007669"/>
    <property type="project" value="UniProtKB-SubCell"/>
</dbReference>
<keyword evidence="20" id="KW-1185">Reference proteome</keyword>
<dbReference type="SUPFAM" id="SSF69065">
    <property type="entry name" value="RNase III domain-like"/>
    <property type="match status" value="1"/>
</dbReference>